<sequence length="520" mass="54199">MKIKLLTIGMLMFIGVTISGQIGINTASPKTTMDVSAKRSTGGIITDNSQIMGLQAPRLTLAELTSNTATYGIDQQAALIYITDVSGDPATGQRININAVGYYIFDGALWQKIKINDTNIYNTNGFLTSARTLTNNGFGLTFLGASQSTFWASNGGTTISGIGGSKRANLTLRSNDNDSNSIVSSLFLYQDPEAVGQVLVGGDSRGLSLGSTSTTQPAPVTFMTSTGSNANGTQKMILTASGNLGITLNQTVTEKLDVNGITRVRILPLNGSANAINTTPSGNLSSAQDQTFTATRTVVADTNGVLGYINGILAGQPWNNVADNTSATANTHNIYQMGKIGIMTNNPTGLLNIYNNSSLTNALTVESDNAGSDAGNDSYFYGYGTSKTPGLFFLSANGTKASPTILGTGNLMGEYNFGGYLSSGWNYSLASVRGAYDGDGTTLDSSLDFLTSSTVRMKILANGNVGIGTSVAKSKVHVATGDVYIEQVGNGVIMKSPNGNCWRVTVSNTGTFTSAAMTCP</sequence>
<keyword evidence="2" id="KW-1185">Reference proteome</keyword>
<evidence type="ECO:0000313" key="1">
    <source>
        <dbReference type="EMBL" id="ANF52065.1"/>
    </source>
</evidence>
<evidence type="ECO:0000313" key="2">
    <source>
        <dbReference type="Proteomes" id="UP000077824"/>
    </source>
</evidence>
<dbReference type="AlphaFoldDB" id="A0A172XZ33"/>
<dbReference type="OrthoDB" id="1264562at2"/>
<reference evidence="1 2" key="1">
    <citation type="submission" date="2016-04" db="EMBL/GenBank/DDBJ databases">
        <title>Complete Genome Sequence of Chryseobacterium sp. IHBB 10212.</title>
        <authorList>
            <person name="Pal M."/>
            <person name="Swarnkar M.K."/>
            <person name="Kaushal K."/>
            <person name="Chhibber S."/>
            <person name="Singh A.K."/>
            <person name="Gulati A."/>
        </authorList>
    </citation>
    <scope>NUCLEOTIDE SEQUENCE [LARGE SCALE GENOMIC DNA]</scope>
    <source>
        <strain evidence="1 2">IHBB 10212</strain>
    </source>
</reference>
<organism evidence="1 2">
    <name type="scientific">Chryseobacterium glaciei</name>
    <dbReference type="NCBI Taxonomy" id="1685010"/>
    <lineage>
        <taxon>Bacteria</taxon>
        <taxon>Pseudomonadati</taxon>
        <taxon>Bacteroidota</taxon>
        <taxon>Flavobacteriia</taxon>
        <taxon>Flavobacteriales</taxon>
        <taxon>Weeksellaceae</taxon>
        <taxon>Chryseobacterium group</taxon>
        <taxon>Chryseobacterium</taxon>
    </lineage>
</organism>
<dbReference type="EMBL" id="CP015199">
    <property type="protein sequence ID" value="ANF52065.1"/>
    <property type="molecule type" value="Genomic_DNA"/>
</dbReference>
<proteinExistence type="predicted"/>
<dbReference type="STRING" id="1685010.A0O34_16765"/>
<protein>
    <submittedName>
        <fullName evidence="1">Uncharacterized protein</fullName>
    </submittedName>
</protein>
<dbReference type="RefSeq" id="WP_066757152.1">
    <property type="nucleotide sequence ID" value="NZ_CP015199.1"/>
</dbReference>
<dbReference type="KEGG" id="chh:A0O34_16765"/>
<gene>
    <name evidence="1" type="ORF">A0O34_16765</name>
</gene>
<name>A0A172XZ33_9FLAO</name>
<accession>A0A172XZ33</accession>
<dbReference type="Proteomes" id="UP000077824">
    <property type="component" value="Chromosome"/>
</dbReference>